<evidence type="ECO:0000313" key="2">
    <source>
        <dbReference type="EMBL" id="SDS10001.1"/>
    </source>
</evidence>
<sequence>MRLYLDTADRTAAESLLSTGLFAGLTTNPTILDRAGLGVGDIEDVSKWARAAGAAEIFFQAWGSTTDELVDCGHRLRDLGQDVVVKVPATRAGTAALAALAAEGIPTLLTAVYSPVQVMLAAAAGADYVAPYLGKLDENGFDGLGTVVAMQEVLASSEATTRILLASIRSVSAMVSLARAGVDCFTMGAPLAEQMFVDDQTARAVEVFDQVVASGLGQ</sequence>
<reference evidence="3" key="1">
    <citation type="submission" date="2016-10" db="EMBL/GenBank/DDBJ databases">
        <authorList>
            <person name="Varghese N."/>
            <person name="Submissions S."/>
        </authorList>
    </citation>
    <scope>NUCLEOTIDE SEQUENCE [LARGE SCALE GENOMIC DNA]</scope>
    <source>
        <strain evidence="3">DSM 22127</strain>
    </source>
</reference>
<keyword evidence="3" id="KW-1185">Reference proteome</keyword>
<dbReference type="GO" id="GO:0005975">
    <property type="term" value="P:carbohydrate metabolic process"/>
    <property type="evidence" value="ECO:0007669"/>
    <property type="project" value="InterPro"/>
</dbReference>
<keyword evidence="1" id="KW-0704">Schiff base</keyword>
<dbReference type="InterPro" id="IPR001585">
    <property type="entry name" value="TAL/FSA"/>
</dbReference>
<dbReference type="RefSeq" id="WP_091727074.1">
    <property type="nucleotide sequence ID" value="NZ_LT629757.1"/>
</dbReference>
<evidence type="ECO:0000256" key="1">
    <source>
        <dbReference type="ARBA" id="ARBA00023270"/>
    </source>
</evidence>
<name>A0A1H1PFF1_9ACTN</name>
<dbReference type="Proteomes" id="UP000198859">
    <property type="component" value="Chromosome I"/>
</dbReference>
<dbReference type="Pfam" id="PF00923">
    <property type="entry name" value="TAL_FSA"/>
    <property type="match status" value="1"/>
</dbReference>
<organism evidence="2 3">
    <name type="scientific">Nocardioides scoriae</name>
    <dbReference type="NCBI Taxonomy" id="642780"/>
    <lineage>
        <taxon>Bacteria</taxon>
        <taxon>Bacillati</taxon>
        <taxon>Actinomycetota</taxon>
        <taxon>Actinomycetes</taxon>
        <taxon>Propionibacteriales</taxon>
        <taxon>Nocardioidaceae</taxon>
        <taxon>Nocardioides</taxon>
    </lineage>
</organism>
<dbReference type="OrthoDB" id="9807051at2"/>
<dbReference type="STRING" id="642780.SAMN04488570_1128"/>
<dbReference type="SUPFAM" id="SSF51569">
    <property type="entry name" value="Aldolase"/>
    <property type="match status" value="1"/>
</dbReference>
<proteinExistence type="predicted"/>
<dbReference type="PANTHER" id="PTHR10683">
    <property type="entry name" value="TRANSALDOLASE"/>
    <property type="match status" value="1"/>
</dbReference>
<gene>
    <name evidence="2" type="ORF">SAMN04488570_1128</name>
</gene>
<dbReference type="Gene3D" id="3.20.20.70">
    <property type="entry name" value="Aldolase class I"/>
    <property type="match status" value="1"/>
</dbReference>
<dbReference type="EMBL" id="LT629757">
    <property type="protein sequence ID" value="SDS10001.1"/>
    <property type="molecule type" value="Genomic_DNA"/>
</dbReference>
<protein>
    <submittedName>
        <fullName evidence="2">Transaldolase</fullName>
    </submittedName>
</protein>
<dbReference type="InterPro" id="IPR013785">
    <property type="entry name" value="Aldolase_TIM"/>
</dbReference>
<evidence type="ECO:0000313" key="3">
    <source>
        <dbReference type="Proteomes" id="UP000198859"/>
    </source>
</evidence>
<dbReference type="PANTHER" id="PTHR10683:SF40">
    <property type="entry name" value="FRUCTOSE-6-PHOSPHATE ALDOLASE 1-RELATED"/>
    <property type="match status" value="1"/>
</dbReference>
<accession>A0A1H1PFF1</accession>
<dbReference type="AlphaFoldDB" id="A0A1H1PFF1"/>